<organism evidence="1">
    <name type="scientific">Albugo laibachii Nc14</name>
    <dbReference type="NCBI Taxonomy" id="890382"/>
    <lineage>
        <taxon>Eukaryota</taxon>
        <taxon>Sar</taxon>
        <taxon>Stramenopiles</taxon>
        <taxon>Oomycota</taxon>
        <taxon>Peronosporomycetes</taxon>
        <taxon>Albuginales</taxon>
        <taxon>Albuginaceae</taxon>
        <taxon>Albugo</taxon>
    </lineage>
</organism>
<sequence>MVFTSGCSDLDLIQSEVLATTARQFEFTQKIIHLVYGCTSTTYIAFTERKNPANRVQTYLVSVRSSWKEDNSSIFTYGEATVTTTIHAQVLHNWMNTASNFYYDDKENRYIALVDSDSIFTKKLEIRNLFKEADEVKSPKFFAQDAAWYMPRKQPLTELEQRKLLKYAPFLKLGNLSQVKDWRLFGGRGPFVVEHKTLLTKILPAAAEIWPVLPLDKKQLVFPIAAAHHGEPMAISGALMIHHYISRYENWDFADYIKKNPCESGFHEEDRALDSFPISIRAKNFTLPVWIDGRAWNFIDSQIPPDFFDCDAWLLREPSEKFWVLASTTKGYEYVSTILRRRHAVGVIIAIRAYNDVARIYRGHFCPNGYNSNKQISMGYNSSQYTTALPYTVGRVTKPDQGDNPLWKEKVRTEVGSKSRANALNAFDSEDVHFVFSTTCDSSQHWQSRLLSSSFVRVKQLGRLTRIVSGCDEASLRGILKKEPLHPRIHLHVTQNYTNLPAFEDEKTFATLNDSFSPYNKPFGIRHWLKHANPPVLESIIVLIDPDFIFLQPLLLNSNVRVTSASKVSSGDVDDMEVLGGLRQYKRFYVYEGNGTENASLRVRNGAAIGQRHTSRIKFEELKAKGSIYSKLCPNCNLVDEKDAMEFHSVGSPYILLRKNLASMIDDYCFMAVRLHEEDPTTVATELDAYVLASMIHGIRHSTFNNLALSSTGSDNYPQFVSFIGDQANPCSPSDSLFVRNEMPVMLHSMKAFTAVDASGSQWLYSERSVPSDLFECDSWLLSQPPSEVWTIARDSKSTEKMIQAYGLCTFVKAANQAITEYKSEYCSDGYNDNKRLRLLRWNDSIV</sequence>
<accession>F0W8E3</accession>
<dbReference type="PANTHER" id="PTHR31485">
    <property type="entry name" value="PEPTIDYL SERINE ALPHA-GALACTOSYLTRANSFERASE"/>
    <property type="match status" value="1"/>
</dbReference>
<reference evidence="1" key="1">
    <citation type="journal article" date="2011" name="PLoS Biol.">
        <title>Gene gain and loss during evolution of obligate parasitism in the white rust pathogen of Arabidopsis thaliana.</title>
        <authorList>
            <person name="Kemen E."/>
            <person name="Gardiner A."/>
            <person name="Schultz-Larsen T."/>
            <person name="Kemen A.C."/>
            <person name="Balmuth A.L."/>
            <person name="Robert-Seilaniantz A."/>
            <person name="Bailey K."/>
            <person name="Holub E."/>
            <person name="Studholme D.J."/>
            <person name="Maclean D."/>
            <person name="Jones J.D."/>
        </authorList>
    </citation>
    <scope>NUCLEOTIDE SEQUENCE</scope>
</reference>
<dbReference type="InterPro" id="IPR044845">
    <property type="entry name" value="HPAT/SRGT1-like"/>
</dbReference>
<dbReference type="GO" id="GO:0016757">
    <property type="term" value="F:glycosyltransferase activity"/>
    <property type="evidence" value="ECO:0007669"/>
    <property type="project" value="InterPro"/>
</dbReference>
<reference evidence="1" key="2">
    <citation type="submission" date="2011-02" db="EMBL/GenBank/DDBJ databases">
        <authorList>
            <person name="MacLean D."/>
        </authorList>
    </citation>
    <scope>NUCLEOTIDE SEQUENCE</scope>
</reference>
<gene>
    <name evidence="1" type="primary">AlNc14C34G3073</name>
    <name evidence="1" type="ORF">ALNC14_035410</name>
</gene>
<protein>
    <submittedName>
        <fullName evidence="1">Uncharacterized protein AlNc14C34G3073</fullName>
    </submittedName>
</protein>
<proteinExistence type="predicted"/>
<name>F0W8E3_9STRA</name>
<dbReference type="AlphaFoldDB" id="F0W8E3"/>
<dbReference type="PANTHER" id="PTHR31485:SF7">
    <property type="entry name" value="PEPTIDYL SERINE ALPHA-GALACTOSYLTRANSFERASE"/>
    <property type="match status" value="1"/>
</dbReference>
<dbReference type="EMBL" id="FR824079">
    <property type="protein sequence ID" value="CCA17398.1"/>
    <property type="molecule type" value="Genomic_DNA"/>
</dbReference>
<evidence type="ECO:0000313" key="1">
    <source>
        <dbReference type="EMBL" id="CCA17398.1"/>
    </source>
</evidence>
<dbReference type="HOGENOM" id="CLU_005582_0_0_1"/>